<dbReference type="AlphaFoldDB" id="A0A1E3Q0L3"/>
<dbReference type="OrthoDB" id="415023at2759"/>
<dbReference type="InterPro" id="IPR003323">
    <property type="entry name" value="OTU_dom"/>
</dbReference>
<evidence type="ECO:0000256" key="1">
    <source>
        <dbReference type="SAM" id="MobiDB-lite"/>
    </source>
</evidence>
<feature type="region of interest" description="Disordered" evidence="1">
    <location>
        <begin position="29"/>
        <end position="100"/>
    </location>
</feature>
<dbReference type="GO" id="GO:0004843">
    <property type="term" value="F:cysteine-type deubiquitinase activity"/>
    <property type="evidence" value="ECO:0007669"/>
    <property type="project" value="TreeGrafter"/>
</dbReference>
<accession>A0A1E3Q0L3</accession>
<evidence type="ECO:0000313" key="4">
    <source>
        <dbReference type="Proteomes" id="UP000094385"/>
    </source>
</evidence>
<dbReference type="PANTHER" id="PTHR12419">
    <property type="entry name" value="OTU DOMAIN CONTAINING PROTEIN"/>
    <property type="match status" value="1"/>
</dbReference>
<evidence type="ECO:0000259" key="2">
    <source>
        <dbReference type="PROSITE" id="PS50802"/>
    </source>
</evidence>
<feature type="region of interest" description="Disordered" evidence="1">
    <location>
        <begin position="114"/>
        <end position="149"/>
    </location>
</feature>
<dbReference type="PANTHER" id="PTHR12419:SF10">
    <property type="entry name" value="DEUBIQUITINASE OTUD6B"/>
    <property type="match status" value="1"/>
</dbReference>
<dbReference type="Pfam" id="PF02338">
    <property type="entry name" value="OTU"/>
    <property type="match status" value="1"/>
</dbReference>
<feature type="compositionally biased region" description="Basic and acidic residues" evidence="1">
    <location>
        <begin position="54"/>
        <end position="71"/>
    </location>
</feature>
<gene>
    <name evidence="3" type="ORF">LIPSTDRAFT_5246</name>
</gene>
<dbReference type="InterPro" id="IPR038765">
    <property type="entry name" value="Papain-like_cys_pep_sf"/>
</dbReference>
<dbReference type="SUPFAM" id="SSF54001">
    <property type="entry name" value="Cysteine proteinases"/>
    <property type="match status" value="1"/>
</dbReference>
<name>A0A1E3Q0L3_LIPST</name>
<dbReference type="Proteomes" id="UP000094385">
    <property type="component" value="Unassembled WGS sequence"/>
</dbReference>
<dbReference type="EMBL" id="KV454298">
    <property type="protein sequence ID" value="ODQ71229.1"/>
    <property type="molecule type" value="Genomic_DNA"/>
</dbReference>
<dbReference type="InterPro" id="IPR049771">
    <property type="entry name" value="OTU2-like_OTU"/>
</dbReference>
<dbReference type="STRING" id="675824.A0A1E3Q0L3"/>
<feature type="domain" description="OTU" evidence="2">
    <location>
        <begin position="184"/>
        <end position="319"/>
    </location>
</feature>
<reference evidence="3 4" key="1">
    <citation type="journal article" date="2016" name="Proc. Natl. Acad. Sci. U.S.A.">
        <title>Comparative genomics of biotechnologically important yeasts.</title>
        <authorList>
            <person name="Riley R."/>
            <person name="Haridas S."/>
            <person name="Wolfe K.H."/>
            <person name="Lopes M.R."/>
            <person name="Hittinger C.T."/>
            <person name="Goeker M."/>
            <person name="Salamov A.A."/>
            <person name="Wisecaver J.H."/>
            <person name="Long T.M."/>
            <person name="Calvey C.H."/>
            <person name="Aerts A.L."/>
            <person name="Barry K.W."/>
            <person name="Choi C."/>
            <person name="Clum A."/>
            <person name="Coughlan A.Y."/>
            <person name="Deshpande S."/>
            <person name="Douglass A.P."/>
            <person name="Hanson S.J."/>
            <person name="Klenk H.-P."/>
            <person name="LaButti K.M."/>
            <person name="Lapidus A."/>
            <person name="Lindquist E.A."/>
            <person name="Lipzen A.M."/>
            <person name="Meier-Kolthoff J.P."/>
            <person name="Ohm R.A."/>
            <person name="Otillar R.P."/>
            <person name="Pangilinan J.L."/>
            <person name="Peng Y."/>
            <person name="Rokas A."/>
            <person name="Rosa C.A."/>
            <person name="Scheuner C."/>
            <person name="Sibirny A.A."/>
            <person name="Slot J.C."/>
            <person name="Stielow J.B."/>
            <person name="Sun H."/>
            <person name="Kurtzman C.P."/>
            <person name="Blackwell M."/>
            <person name="Grigoriev I.V."/>
            <person name="Jeffries T.W."/>
        </authorList>
    </citation>
    <scope>NUCLEOTIDE SEQUENCE [LARGE SCALE GENOMIC DNA]</scope>
    <source>
        <strain evidence="3 4">NRRL Y-11557</strain>
    </source>
</reference>
<dbReference type="CDD" id="cd22762">
    <property type="entry name" value="OTU_fungi_OTU2-like"/>
    <property type="match status" value="1"/>
</dbReference>
<organism evidence="3 4">
    <name type="scientific">Lipomyces starkeyi NRRL Y-11557</name>
    <dbReference type="NCBI Taxonomy" id="675824"/>
    <lineage>
        <taxon>Eukaryota</taxon>
        <taxon>Fungi</taxon>
        <taxon>Dikarya</taxon>
        <taxon>Ascomycota</taxon>
        <taxon>Saccharomycotina</taxon>
        <taxon>Lipomycetes</taxon>
        <taxon>Lipomycetales</taxon>
        <taxon>Lipomycetaceae</taxon>
        <taxon>Lipomyces</taxon>
    </lineage>
</organism>
<dbReference type="GO" id="GO:0016579">
    <property type="term" value="P:protein deubiquitination"/>
    <property type="evidence" value="ECO:0007669"/>
    <property type="project" value="TreeGrafter"/>
</dbReference>
<dbReference type="PROSITE" id="PS50802">
    <property type="entry name" value="OTU"/>
    <property type="match status" value="1"/>
</dbReference>
<feature type="compositionally biased region" description="Basic residues" evidence="1">
    <location>
        <begin position="132"/>
        <end position="147"/>
    </location>
</feature>
<sequence length="327" mass="36635">MSAPELAITIPAASETLDEILARHRKESRDLVATVTSLKKSATKGEKRKKKEVHAKCEQMERDLKARHESELAVANNTGSHDIPNTKDGHVTEEELEDEISPDKLLEQLALDVSTPADPEPAPREQQQPQKKGPKKNRQKDRLARKKAAIDQMTAEAALEAEKIPDLRKIELENIKALTDKLGLIQYDIVPDGHCLFAALSDQLRLRHNITTSVTELRRKAAAHIRGDPGTFAPFLFDEATLGLRDLNAYCAELENTAIWGGDMEILALSKEYDCPVSVVMSGRARLQMNDAGNRPELWLAYYKHSYGLGEHYNSLRDKAEMVEKEE</sequence>
<dbReference type="InterPro" id="IPR050704">
    <property type="entry name" value="Peptidase_C85-like"/>
</dbReference>
<feature type="compositionally biased region" description="Basic and acidic residues" evidence="1">
    <location>
        <begin position="84"/>
        <end position="93"/>
    </location>
</feature>
<protein>
    <recommendedName>
        <fullName evidence="2">OTU domain-containing protein</fullName>
    </recommendedName>
</protein>
<dbReference type="Gene3D" id="3.90.70.80">
    <property type="match status" value="1"/>
</dbReference>
<evidence type="ECO:0000313" key="3">
    <source>
        <dbReference type="EMBL" id="ODQ71229.1"/>
    </source>
</evidence>
<keyword evidence="4" id="KW-1185">Reference proteome</keyword>
<proteinExistence type="predicted"/>